<comment type="subcellular location">
    <subcellularLocation>
        <location evidence="1">Membrane</location>
    </subcellularLocation>
</comment>
<evidence type="ECO:0000313" key="4">
    <source>
        <dbReference type="EMBL" id="QHT24759.1"/>
    </source>
</evidence>
<evidence type="ECO:0008006" key="5">
    <source>
        <dbReference type="Google" id="ProtNLM"/>
    </source>
</evidence>
<proteinExistence type="predicted"/>
<protein>
    <recommendedName>
        <fullName evidence="5">Autophagy-related protein</fullName>
    </recommendedName>
</protein>
<dbReference type="InterPro" id="IPR004241">
    <property type="entry name" value="Atg8-like"/>
</dbReference>
<dbReference type="PANTHER" id="PTHR10969">
    <property type="entry name" value="MICROTUBULE-ASSOCIATED PROTEINS 1A/1B LIGHT CHAIN 3-RELATED"/>
    <property type="match status" value="1"/>
</dbReference>
<keyword evidence="3" id="KW-0449">Lipoprotein</keyword>
<name>A0A6C0E923_9ZZZZ</name>
<keyword evidence="2" id="KW-0472">Membrane</keyword>
<sequence>MSVKIPFKTKFTIEERVKESAKIRQKYPDRVPVIVTPMGSVKPIDKTKFLIPGDLSVSHLQGVIRKRVQLTQEEAMWIFVIGKDGREVIPPTSVTLDSLYKEHVEDNKDDKEWDGFLYILYSGENTFGNDL</sequence>
<dbReference type="InterPro" id="IPR029071">
    <property type="entry name" value="Ubiquitin-like_domsf"/>
</dbReference>
<evidence type="ECO:0000256" key="2">
    <source>
        <dbReference type="ARBA" id="ARBA00023136"/>
    </source>
</evidence>
<dbReference type="EMBL" id="MN739748">
    <property type="protein sequence ID" value="QHT24759.1"/>
    <property type="molecule type" value="Genomic_DNA"/>
</dbReference>
<dbReference type="Gene3D" id="3.10.20.90">
    <property type="entry name" value="Phosphatidylinositol 3-kinase Catalytic Subunit, Chain A, domain 1"/>
    <property type="match status" value="1"/>
</dbReference>
<dbReference type="SUPFAM" id="SSF54236">
    <property type="entry name" value="Ubiquitin-like"/>
    <property type="match status" value="1"/>
</dbReference>
<reference evidence="4" key="1">
    <citation type="journal article" date="2020" name="Nature">
        <title>Giant virus diversity and host interactions through global metagenomics.</title>
        <authorList>
            <person name="Schulz F."/>
            <person name="Roux S."/>
            <person name="Paez-Espino D."/>
            <person name="Jungbluth S."/>
            <person name="Walsh D.A."/>
            <person name="Denef V.J."/>
            <person name="McMahon K.D."/>
            <person name="Konstantinidis K.T."/>
            <person name="Eloe-Fadrosh E.A."/>
            <person name="Kyrpides N.C."/>
            <person name="Woyke T."/>
        </authorList>
    </citation>
    <scope>NUCLEOTIDE SEQUENCE</scope>
    <source>
        <strain evidence="4">GVMAG-M-3300023179-150</strain>
    </source>
</reference>
<organism evidence="4">
    <name type="scientific">viral metagenome</name>
    <dbReference type="NCBI Taxonomy" id="1070528"/>
    <lineage>
        <taxon>unclassified sequences</taxon>
        <taxon>metagenomes</taxon>
        <taxon>organismal metagenomes</taxon>
    </lineage>
</organism>
<evidence type="ECO:0000256" key="3">
    <source>
        <dbReference type="ARBA" id="ARBA00023288"/>
    </source>
</evidence>
<dbReference type="GO" id="GO:0016020">
    <property type="term" value="C:membrane"/>
    <property type="evidence" value="ECO:0007669"/>
    <property type="project" value="UniProtKB-SubCell"/>
</dbReference>
<evidence type="ECO:0000256" key="1">
    <source>
        <dbReference type="ARBA" id="ARBA00004370"/>
    </source>
</evidence>
<accession>A0A6C0E923</accession>
<dbReference type="AlphaFoldDB" id="A0A6C0E923"/>
<dbReference type="Pfam" id="PF02991">
    <property type="entry name" value="ATG8"/>
    <property type="match status" value="1"/>
</dbReference>